<dbReference type="PANTHER" id="PTHR14947">
    <property type="entry name" value="ZINC FINGER PROTEIN"/>
    <property type="match status" value="1"/>
</dbReference>
<dbReference type="Ensembl" id="ENSNNAT00000016235.1">
    <property type="protein sequence ID" value="ENSNNAP00000015475.1"/>
    <property type="gene ID" value="ENSNNAG00000010408.1"/>
</dbReference>
<sequence>FFTHERNFTSAANARRPSLRSRSFGSTRKQFILATDPINARNVRSNLCIFRPFAGTRNGTEERNAINVRSVGKALPASPISVHTRMLTQGGNPTSAQSVGRASIFTRGRSPFRKPIFCSIRPLILEKNLINAWPVGRILLSKITLKSTREFTQERNLTSVGNVARRLLAATTSGPTSRFTQG</sequence>
<dbReference type="PANTHER" id="PTHR14947:SF24">
    <property type="entry name" value="ZINC FINGER PROTEIN 781-RELATED"/>
    <property type="match status" value="1"/>
</dbReference>
<accession>A0A8C6XKM8</accession>
<protein>
    <submittedName>
        <fullName evidence="2">Uncharacterized protein</fullName>
    </submittedName>
</protein>
<dbReference type="GeneTree" id="ENSGT00530000064407"/>
<reference evidence="2" key="1">
    <citation type="submission" date="2025-08" db="UniProtKB">
        <authorList>
            <consortium name="Ensembl"/>
        </authorList>
    </citation>
    <scope>IDENTIFICATION</scope>
</reference>
<dbReference type="AlphaFoldDB" id="A0A8C6XKM8"/>
<keyword evidence="3" id="KW-1185">Reference proteome</keyword>
<evidence type="ECO:0000256" key="1">
    <source>
        <dbReference type="SAM" id="MobiDB-lite"/>
    </source>
</evidence>
<evidence type="ECO:0000313" key="2">
    <source>
        <dbReference type="Ensembl" id="ENSNNAP00000015475.1"/>
    </source>
</evidence>
<dbReference type="Proteomes" id="UP000694559">
    <property type="component" value="Unplaced"/>
</dbReference>
<organism evidence="2 3">
    <name type="scientific">Naja naja</name>
    <name type="common">Indian cobra</name>
    <dbReference type="NCBI Taxonomy" id="35670"/>
    <lineage>
        <taxon>Eukaryota</taxon>
        <taxon>Metazoa</taxon>
        <taxon>Chordata</taxon>
        <taxon>Craniata</taxon>
        <taxon>Vertebrata</taxon>
        <taxon>Euteleostomi</taxon>
        <taxon>Lepidosauria</taxon>
        <taxon>Squamata</taxon>
        <taxon>Bifurcata</taxon>
        <taxon>Unidentata</taxon>
        <taxon>Episquamata</taxon>
        <taxon>Toxicofera</taxon>
        <taxon>Serpentes</taxon>
        <taxon>Colubroidea</taxon>
        <taxon>Elapidae</taxon>
        <taxon>Elapinae</taxon>
        <taxon>Naja</taxon>
    </lineage>
</organism>
<reference evidence="2" key="2">
    <citation type="submission" date="2025-09" db="UniProtKB">
        <authorList>
            <consortium name="Ensembl"/>
        </authorList>
    </citation>
    <scope>IDENTIFICATION</scope>
</reference>
<feature type="region of interest" description="Disordered" evidence="1">
    <location>
        <begin position="1"/>
        <end position="21"/>
    </location>
</feature>
<dbReference type="OrthoDB" id="9623390at2759"/>
<dbReference type="InterPro" id="IPR039938">
    <property type="entry name" value="Sp4-like"/>
</dbReference>
<name>A0A8C6XKM8_NAJNA</name>
<evidence type="ECO:0000313" key="3">
    <source>
        <dbReference type="Proteomes" id="UP000694559"/>
    </source>
</evidence>
<proteinExistence type="predicted"/>